<dbReference type="PANTHER" id="PTHR48048">
    <property type="entry name" value="GLYCOSYLTRANSFERASE"/>
    <property type="match status" value="1"/>
</dbReference>
<evidence type="ECO:0000313" key="3">
    <source>
        <dbReference type="EMBL" id="KAK4770280.1"/>
    </source>
</evidence>
<sequence length="293" mass="32354">MEECSPPIIIIPKILYMREKASPHLNHSSHTHPDPSRQIRTSQEEPLIMKAEEAIVLYPSPAIGHLISMVELGKLLSQTTPHAHNPLSVHIIVASQAYNAGSTASYISASSPSITFHHLPPTSLPPDFSTTSPHHETLAFELLRLNNPNLHSTLLSISADHCTTIRALVIDLFCYTASQVAKDLSIPLYYFCTSGAGILAFFLYLPTLHEKYSDEAYTNPNNLIHVPGIPPVPFSDIPNPIRDRADNAYTGFMKSSKSVRDSSGVIINTFEELEPRTIQAITEGKLLDEWKLG</sequence>
<keyword evidence="4" id="KW-1185">Reference proteome</keyword>
<proteinExistence type="inferred from homology"/>
<comment type="similarity">
    <text evidence="1">Belongs to the UDP-glycosyltransferase family.</text>
</comment>
<organism evidence="3 4">
    <name type="scientific">Trapa incisa</name>
    <dbReference type="NCBI Taxonomy" id="236973"/>
    <lineage>
        <taxon>Eukaryota</taxon>
        <taxon>Viridiplantae</taxon>
        <taxon>Streptophyta</taxon>
        <taxon>Embryophyta</taxon>
        <taxon>Tracheophyta</taxon>
        <taxon>Spermatophyta</taxon>
        <taxon>Magnoliopsida</taxon>
        <taxon>eudicotyledons</taxon>
        <taxon>Gunneridae</taxon>
        <taxon>Pentapetalae</taxon>
        <taxon>rosids</taxon>
        <taxon>malvids</taxon>
        <taxon>Myrtales</taxon>
        <taxon>Lythraceae</taxon>
        <taxon>Trapa</taxon>
    </lineage>
</organism>
<name>A0AAN7KP37_9MYRT</name>
<evidence type="ECO:0000256" key="2">
    <source>
        <dbReference type="ARBA" id="ARBA00022676"/>
    </source>
</evidence>
<dbReference type="PANTHER" id="PTHR48048:SF30">
    <property type="entry name" value="GLYCOSYLTRANSFERASE"/>
    <property type="match status" value="1"/>
</dbReference>
<dbReference type="GO" id="GO:0035251">
    <property type="term" value="F:UDP-glucosyltransferase activity"/>
    <property type="evidence" value="ECO:0007669"/>
    <property type="project" value="InterPro"/>
</dbReference>
<reference evidence="3 4" key="1">
    <citation type="journal article" date="2023" name="Hortic Res">
        <title>Pangenome of water caltrop reveals structural variations and asymmetric subgenome divergence after allopolyploidization.</title>
        <authorList>
            <person name="Zhang X."/>
            <person name="Chen Y."/>
            <person name="Wang L."/>
            <person name="Yuan Y."/>
            <person name="Fang M."/>
            <person name="Shi L."/>
            <person name="Lu R."/>
            <person name="Comes H.P."/>
            <person name="Ma Y."/>
            <person name="Chen Y."/>
            <person name="Huang G."/>
            <person name="Zhou Y."/>
            <person name="Zheng Z."/>
            <person name="Qiu Y."/>
        </authorList>
    </citation>
    <scope>NUCLEOTIDE SEQUENCE [LARGE SCALE GENOMIC DNA]</scope>
    <source>
        <tissue evidence="3">Roots</tissue>
    </source>
</reference>
<dbReference type="EMBL" id="JAXIOK010000005">
    <property type="protein sequence ID" value="KAK4770280.1"/>
    <property type="molecule type" value="Genomic_DNA"/>
</dbReference>
<dbReference type="Gene3D" id="3.40.50.2000">
    <property type="entry name" value="Glycogen Phosphorylase B"/>
    <property type="match status" value="1"/>
</dbReference>
<dbReference type="Proteomes" id="UP001345219">
    <property type="component" value="Chromosome 24"/>
</dbReference>
<keyword evidence="2" id="KW-0808">Transferase</keyword>
<gene>
    <name evidence="3" type="ORF">SAY87_030812</name>
</gene>
<dbReference type="AlphaFoldDB" id="A0AAN7KP37"/>
<evidence type="ECO:0000313" key="4">
    <source>
        <dbReference type="Proteomes" id="UP001345219"/>
    </source>
</evidence>
<evidence type="ECO:0000256" key="1">
    <source>
        <dbReference type="ARBA" id="ARBA00009995"/>
    </source>
</evidence>
<comment type="caution">
    <text evidence="3">The sequence shown here is derived from an EMBL/GenBank/DDBJ whole genome shotgun (WGS) entry which is preliminary data.</text>
</comment>
<accession>A0AAN7KP37</accession>
<dbReference type="InterPro" id="IPR050481">
    <property type="entry name" value="UDP-glycosyltransf_plant"/>
</dbReference>
<protein>
    <submittedName>
        <fullName evidence="3">Uncharacterized protein</fullName>
    </submittedName>
</protein>
<dbReference type="SUPFAM" id="SSF53756">
    <property type="entry name" value="UDP-Glycosyltransferase/glycogen phosphorylase"/>
    <property type="match status" value="1"/>
</dbReference>
<keyword evidence="2" id="KW-0328">Glycosyltransferase</keyword>